<dbReference type="CDD" id="cd00397">
    <property type="entry name" value="DNA_BRE_C"/>
    <property type="match status" value="1"/>
</dbReference>
<reference evidence="3 4" key="1">
    <citation type="submission" date="2019-11" db="EMBL/GenBank/DDBJ databases">
        <title>Comparative genomics of hydrocarbon-degrading Desulfosarcina strains.</title>
        <authorList>
            <person name="Watanabe M."/>
            <person name="Kojima H."/>
            <person name="Fukui M."/>
        </authorList>
    </citation>
    <scope>NUCLEOTIDE SEQUENCE [LARGE SCALE GENOMIC DNA]</scope>
    <source>
        <strain evidence="3 4">28bB2T</strain>
        <plasmid evidence="4">do28_2 dna</plasmid>
    </source>
</reference>
<dbReference type="SUPFAM" id="SSF56349">
    <property type="entry name" value="DNA breaking-rejoining enzymes"/>
    <property type="match status" value="1"/>
</dbReference>
<dbReference type="AlphaFoldDB" id="A0A5K8A2U7"/>
<sequence>MPDLIDTQGRRLYLTSDERAAFLAAAKKAPREVRTFCTVLHDTGARISEALALAPESIDFAAGAIIFETLKKRRKGIFRAVPVPAATLDTLDMVHALKESQNRKAQAFIWSWSRKTAYTRVKEVLQAAGIADGPHKCPKGLRHGYGVHAINSGVPLNMLSKWMGHASLEVTAIYANALGEEQRSIAARMW</sequence>
<evidence type="ECO:0000313" key="4">
    <source>
        <dbReference type="Proteomes" id="UP000425960"/>
    </source>
</evidence>
<keyword evidence="3" id="KW-0614">Plasmid</keyword>
<dbReference type="Gene3D" id="1.10.443.10">
    <property type="entry name" value="Intergrase catalytic core"/>
    <property type="match status" value="1"/>
</dbReference>
<organism evidence="3 4">
    <name type="scientific">Desulfosarcina ovata subsp. sediminis</name>
    <dbReference type="NCBI Taxonomy" id="885957"/>
    <lineage>
        <taxon>Bacteria</taxon>
        <taxon>Pseudomonadati</taxon>
        <taxon>Thermodesulfobacteriota</taxon>
        <taxon>Desulfobacteria</taxon>
        <taxon>Desulfobacterales</taxon>
        <taxon>Desulfosarcinaceae</taxon>
        <taxon>Desulfosarcina</taxon>
    </lineage>
</organism>
<protein>
    <recommendedName>
        <fullName evidence="2">Tyr recombinase domain-containing protein</fullName>
    </recommendedName>
</protein>
<dbReference type="KEGG" id="dov:DSCO28_73830"/>
<geneLocation type="plasmid" evidence="4">
    <name>do28_2 dna</name>
</geneLocation>
<proteinExistence type="predicted"/>
<dbReference type="RefSeq" id="WP_155326393.1">
    <property type="nucleotide sequence ID" value="NZ_AP021878.1"/>
</dbReference>
<dbReference type="GO" id="GO:0003677">
    <property type="term" value="F:DNA binding"/>
    <property type="evidence" value="ECO:0007669"/>
    <property type="project" value="InterPro"/>
</dbReference>
<dbReference type="InterPro" id="IPR050090">
    <property type="entry name" value="Tyrosine_recombinase_XerCD"/>
</dbReference>
<feature type="domain" description="Tyr recombinase" evidence="2">
    <location>
        <begin position="9"/>
        <end position="187"/>
    </location>
</feature>
<dbReference type="GO" id="GO:0015074">
    <property type="term" value="P:DNA integration"/>
    <property type="evidence" value="ECO:0007669"/>
    <property type="project" value="InterPro"/>
</dbReference>
<evidence type="ECO:0000259" key="2">
    <source>
        <dbReference type="PROSITE" id="PS51898"/>
    </source>
</evidence>
<gene>
    <name evidence="3" type="ORF">DSCO28_73830</name>
</gene>
<keyword evidence="1" id="KW-0233">DNA recombination</keyword>
<dbReference type="InterPro" id="IPR013762">
    <property type="entry name" value="Integrase-like_cat_sf"/>
</dbReference>
<accession>A0A5K8A2U7</accession>
<evidence type="ECO:0000313" key="3">
    <source>
        <dbReference type="EMBL" id="BBO86817.1"/>
    </source>
</evidence>
<dbReference type="Pfam" id="PF00589">
    <property type="entry name" value="Phage_integrase"/>
    <property type="match status" value="1"/>
</dbReference>
<evidence type="ECO:0000256" key="1">
    <source>
        <dbReference type="ARBA" id="ARBA00023172"/>
    </source>
</evidence>
<dbReference type="GO" id="GO:0006310">
    <property type="term" value="P:DNA recombination"/>
    <property type="evidence" value="ECO:0007669"/>
    <property type="project" value="UniProtKB-KW"/>
</dbReference>
<name>A0A5K8A2U7_9BACT</name>
<dbReference type="PANTHER" id="PTHR30349">
    <property type="entry name" value="PHAGE INTEGRASE-RELATED"/>
    <property type="match status" value="1"/>
</dbReference>
<dbReference type="InterPro" id="IPR011010">
    <property type="entry name" value="DNA_brk_join_enz"/>
</dbReference>
<dbReference type="EMBL" id="AP021878">
    <property type="protein sequence ID" value="BBO86817.1"/>
    <property type="molecule type" value="Genomic_DNA"/>
</dbReference>
<dbReference type="InterPro" id="IPR002104">
    <property type="entry name" value="Integrase_catalytic"/>
</dbReference>
<dbReference type="Proteomes" id="UP000425960">
    <property type="component" value="Plasmid Do28_2"/>
</dbReference>
<dbReference type="PROSITE" id="PS51898">
    <property type="entry name" value="TYR_RECOMBINASE"/>
    <property type="match status" value="1"/>
</dbReference>